<proteinExistence type="predicted"/>
<keyword evidence="3" id="KW-1185">Reference proteome</keyword>
<protein>
    <submittedName>
        <fullName evidence="2">Uncharacterized protein</fullName>
    </submittedName>
</protein>
<feature type="compositionally biased region" description="Low complexity" evidence="1">
    <location>
        <begin position="140"/>
        <end position="218"/>
    </location>
</feature>
<sequence length="308" mass="32236">MTHSRPLGRPYSFQFGQHWARLHYTGQSELLPTRDYVGHTYFTCPSSYANKARHAQPKDYDKAGSATNAWAEPCTQSSTLPSGSSKPTRLPPEATAQPTLGPEGPSARPTKPHPDPSVRPKLLPGVKSGSSEPRGKLREQQSGTGVQTQVGVQSSTTSRTAAQPSTSSRSAAQPSTSSQTAAQPPTSSQTAAQPSAPSQTAVQPSTSSRIAAPSSTSSQNAAQPSTEPPLVTSDQPSPTASAEECALWPPLPPSDEDHRSSETSSSGSSGEPLSVSGSEEHSQSSCLPQTVTSAPYSETSLKKRSFVL</sequence>
<evidence type="ECO:0000256" key="1">
    <source>
        <dbReference type="SAM" id="MobiDB-lite"/>
    </source>
</evidence>
<gene>
    <name evidence="2" type="ORF">KC01_LOCUS42483</name>
</gene>
<feature type="compositionally biased region" description="Polar residues" evidence="1">
    <location>
        <begin position="74"/>
        <end position="87"/>
    </location>
</feature>
<organism evidence="2 3">
    <name type="scientific">Knipowitschia caucasica</name>
    <name type="common">Caucasian dwarf goby</name>
    <name type="synonym">Pomatoschistus caucasicus</name>
    <dbReference type="NCBI Taxonomy" id="637954"/>
    <lineage>
        <taxon>Eukaryota</taxon>
        <taxon>Metazoa</taxon>
        <taxon>Chordata</taxon>
        <taxon>Craniata</taxon>
        <taxon>Vertebrata</taxon>
        <taxon>Euteleostomi</taxon>
        <taxon>Actinopterygii</taxon>
        <taxon>Neopterygii</taxon>
        <taxon>Teleostei</taxon>
        <taxon>Neoteleostei</taxon>
        <taxon>Acanthomorphata</taxon>
        <taxon>Gobiaria</taxon>
        <taxon>Gobiiformes</taxon>
        <taxon>Gobioidei</taxon>
        <taxon>Gobiidae</taxon>
        <taxon>Gobiinae</taxon>
        <taxon>Knipowitschia</taxon>
    </lineage>
</organism>
<dbReference type="Proteomes" id="UP001497482">
    <property type="component" value="Chromosome 9"/>
</dbReference>
<dbReference type="AlphaFoldDB" id="A0AAV2MU17"/>
<reference evidence="2 3" key="1">
    <citation type="submission" date="2024-04" db="EMBL/GenBank/DDBJ databases">
        <authorList>
            <person name="Waldvogel A.-M."/>
            <person name="Schoenle A."/>
        </authorList>
    </citation>
    <scope>NUCLEOTIDE SEQUENCE [LARGE SCALE GENOMIC DNA]</scope>
</reference>
<evidence type="ECO:0000313" key="3">
    <source>
        <dbReference type="Proteomes" id="UP001497482"/>
    </source>
</evidence>
<dbReference type="EMBL" id="OZ035831">
    <property type="protein sequence ID" value="CAL1616775.1"/>
    <property type="molecule type" value="Genomic_DNA"/>
</dbReference>
<evidence type="ECO:0000313" key="2">
    <source>
        <dbReference type="EMBL" id="CAL1616775.1"/>
    </source>
</evidence>
<accession>A0AAV2MU17</accession>
<feature type="compositionally biased region" description="Low complexity" evidence="1">
    <location>
        <begin position="262"/>
        <end position="277"/>
    </location>
</feature>
<feature type="region of interest" description="Disordered" evidence="1">
    <location>
        <begin position="59"/>
        <end position="308"/>
    </location>
</feature>
<name>A0AAV2MU17_KNICA</name>
<feature type="compositionally biased region" description="Polar residues" evidence="1">
    <location>
        <begin position="286"/>
        <end position="299"/>
    </location>
</feature>